<dbReference type="InterPro" id="IPR001647">
    <property type="entry name" value="HTH_TetR"/>
</dbReference>
<dbReference type="EMBL" id="MWQN01000006">
    <property type="protein sequence ID" value="OPC76516.1"/>
    <property type="molecule type" value="Genomic_DNA"/>
</dbReference>
<dbReference type="InterPro" id="IPR004111">
    <property type="entry name" value="Repressor_TetR_C"/>
</dbReference>
<reference evidence="7 8" key="1">
    <citation type="submission" date="2017-03" db="EMBL/GenBank/DDBJ databases">
        <title>Draft genome sequence of Streptomyces scabrisporus NF3, endophyte isolated from Amphipterygium adstringens.</title>
        <authorList>
            <person name="Vazquez M."/>
            <person name="Ceapa C.D."/>
            <person name="Rodriguez Luna D."/>
            <person name="Sanchez Esquivel S."/>
        </authorList>
    </citation>
    <scope>NUCLEOTIDE SEQUENCE [LARGE SCALE GENOMIC DNA]</scope>
    <source>
        <strain evidence="7 8">NF3</strain>
    </source>
</reference>
<evidence type="ECO:0000256" key="1">
    <source>
        <dbReference type="ARBA" id="ARBA00022491"/>
    </source>
</evidence>
<accession>A0A1T3NI20</accession>
<evidence type="ECO:0000256" key="2">
    <source>
        <dbReference type="ARBA" id="ARBA00023015"/>
    </source>
</evidence>
<feature type="domain" description="HTH tetR-type" evidence="6">
    <location>
        <begin position="11"/>
        <end position="71"/>
    </location>
</feature>
<evidence type="ECO:0000313" key="7">
    <source>
        <dbReference type="EMBL" id="OPC76516.1"/>
    </source>
</evidence>
<dbReference type="SUPFAM" id="SSF48498">
    <property type="entry name" value="Tetracyclin repressor-like, C-terminal domain"/>
    <property type="match status" value="1"/>
</dbReference>
<gene>
    <name evidence="7" type="ORF">B4N89_46740</name>
</gene>
<keyword evidence="8" id="KW-1185">Reference proteome</keyword>
<sequence length="217" mass="23385">MTGRRRGTSAGLDRGQIAVAAVALVDRHGLDRFGVRRLADDLGVDPMSIYHHIKGKAALLDAICEAVIAEVELGDDQTTQDWEQAARRTAHSYRQMAYRHPRVFPLLVTRPQSSPVALAVLERLVAAMRRAGLPDQVTADAPVTLFGFLNGYLTAVLSGGPDGPSQMPALDSSAYPTLAAVAHFQADFGSAAEFERLLDTVLCGIRHQAARRSSETP</sequence>
<dbReference type="GO" id="GO:0000976">
    <property type="term" value="F:transcription cis-regulatory region binding"/>
    <property type="evidence" value="ECO:0007669"/>
    <property type="project" value="TreeGrafter"/>
</dbReference>
<keyword evidence="4" id="KW-0804">Transcription</keyword>
<feature type="DNA-binding region" description="H-T-H motif" evidence="5">
    <location>
        <begin position="34"/>
        <end position="53"/>
    </location>
</feature>
<dbReference type="Gene3D" id="1.10.357.10">
    <property type="entry name" value="Tetracycline Repressor, domain 2"/>
    <property type="match status" value="1"/>
</dbReference>
<dbReference type="GO" id="GO:0003700">
    <property type="term" value="F:DNA-binding transcription factor activity"/>
    <property type="evidence" value="ECO:0007669"/>
    <property type="project" value="TreeGrafter"/>
</dbReference>
<evidence type="ECO:0000256" key="5">
    <source>
        <dbReference type="PROSITE-ProRule" id="PRU00335"/>
    </source>
</evidence>
<dbReference type="AlphaFoldDB" id="A0A1T3NI20"/>
<dbReference type="PANTHER" id="PTHR30055:SF151">
    <property type="entry name" value="TRANSCRIPTIONAL REGULATORY PROTEIN"/>
    <property type="match status" value="1"/>
</dbReference>
<dbReference type="RefSeq" id="WP_078982795.1">
    <property type="nucleotide sequence ID" value="NZ_MWQN01000006.1"/>
</dbReference>
<keyword evidence="2" id="KW-0805">Transcription regulation</keyword>
<proteinExistence type="predicted"/>
<evidence type="ECO:0000256" key="3">
    <source>
        <dbReference type="ARBA" id="ARBA00023125"/>
    </source>
</evidence>
<dbReference type="Pfam" id="PF02909">
    <property type="entry name" value="TetR_C_1"/>
    <property type="match status" value="1"/>
</dbReference>
<comment type="caution">
    <text evidence="7">The sequence shown here is derived from an EMBL/GenBank/DDBJ whole genome shotgun (WGS) entry which is preliminary data.</text>
</comment>
<evidence type="ECO:0000256" key="4">
    <source>
        <dbReference type="ARBA" id="ARBA00023163"/>
    </source>
</evidence>
<dbReference type="InterPro" id="IPR036271">
    <property type="entry name" value="Tet_transcr_reg_TetR-rel_C_sf"/>
</dbReference>
<dbReference type="STRING" id="159449.B4N89_46740"/>
<evidence type="ECO:0000259" key="6">
    <source>
        <dbReference type="PROSITE" id="PS50977"/>
    </source>
</evidence>
<organism evidence="7 8">
    <name type="scientific">Embleya scabrispora</name>
    <dbReference type="NCBI Taxonomy" id="159449"/>
    <lineage>
        <taxon>Bacteria</taxon>
        <taxon>Bacillati</taxon>
        <taxon>Actinomycetota</taxon>
        <taxon>Actinomycetes</taxon>
        <taxon>Kitasatosporales</taxon>
        <taxon>Streptomycetaceae</taxon>
        <taxon>Embleya</taxon>
    </lineage>
</organism>
<dbReference type="Proteomes" id="UP000190037">
    <property type="component" value="Unassembled WGS sequence"/>
</dbReference>
<protein>
    <submittedName>
        <fullName evidence="7">TetR family transcriptional regulator</fullName>
    </submittedName>
</protein>
<dbReference type="InterPro" id="IPR009057">
    <property type="entry name" value="Homeodomain-like_sf"/>
</dbReference>
<dbReference type="OrthoDB" id="329481at2"/>
<dbReference type="PROSITE" id="PS50977">
    <property type="entry name" value="HTH_TETR_2"/>
    <property type="match status" value="1"/>
</dbReference>
<evidence type="ECO:0000313" key="8">
    <source>
        <dbReference type="Proteomes" id="UP000190037"/>
    </source>
</evidence>
<dbReference type="SUPFAM" id="SSF46689">
    <property type="entry name" value="Homeodomain-like"/>
    <property type="match status" value="1"/>
</dbReference>
<dbReference type="InterPro" id="IPR003012">
    <property type="entry name" value="Tet_transcr_reg_TetR"/>
</dbReference>
<dbReference type="GO" id="GO:0045892">
    <property type="term" value="P:negative regulation of DNA-templated transcription"/>
    <property type="evidence" value="ECO:0007669"/>
    <property type="project" value="InterPro"/>
</dbReference>
<dbReference type="PRINTS" id="PR00400">
    <property type="entry name" value="TETREPRESSOR"/>
</dbReference>
<dbReference type="InterPro" id="IPR050109">
    <property type="entry name" value="HTH-type_TetR-like_transc_reg"/>
</dbReference>
<dbReference type="Pfam" id="PF00440">
    <property type="entry name" value="TetR_N"/>
    <property type="match status" value="1"/>
</dbReference>
<dbReference type="GO" id="GO:0046677">
    <property type="term" value="P:response to antibiotic"/>
    <property type="evidence" value="ECO:0007669"/>
    <property type="project" value="InterPro"/>
</dbReference>
<dbReference type="PANTHER" id="PTHR30055">
    <property type="entry name" value="HTH-TYPE TRANSCRIPTIONAL REGULATOR RUTR"/>
    <property type="match status" value="1"/>
</dbReference>
<keyword evidence="1" id="KW-0678">Repressor</keyword>
<name>A0A1T3NI20_9ACTN</name>
<keyword evidence="3 5" id="KW-0238">DNA-binding</keyword>